<proteinExistence type="predicted"/>
<evidence type="ECO:0000259" key="1">
    <source>
        <dbReference type="Pfam" id="PF18475"/>
    </source>
</evidence>
<evidence type="ECO:0000313" key="3">
    <source>
        <dbReference type="Proteomes" id="UP001548590"/>
    </source>
</evidence>
<dbReference type="InterPro" id="IPR041494">
    <property type="entry name" value="PIN7"/>
</dbReference>
<evidence type="ECO:0000313" key="2">
    <source>
        <dbReference type="EMBL" id="MET1489327.1"/>
    </source>
</evidence>
<reference evidence="2 3" key="1">
    <citation type="submission" date="2024-07" db="EMBL/GenBank/DDBJ databases">
        <title>Uliginosibacterium paludis KCTC:42655.</title>
        <authorList>
            <person name="Kim M.K."/>
        </authorList>
    </citation>
    <scope>NUCLEOTIDE SEQUENCE [LARGE SCALE GENOMIC DNA]</scope>
    <source>
        <strain evidence="2 3">KCTC 42655</strain>
    </source>
</reference>
<accession>A0ABV2CNF3</accession>
<sequence length="198" mass="21833">MRTNYVLIDYENVQPEAMAVLNKEHFKVIVFVGANQAKVTFEVASVLQQMGERAEYIKITGNGSNALDFHVAYYIGALASKEPDAYFHIVSKDTGFDPLITHLKTKKIFACRSKDVTDIPIVKASNSKSPSEKIAVIVADLKRRGASKPRAVKTLTSTISSMFQKQLPEQELQSLLNELKEQGLITVAGTKVSYALPA</sequence>
<name>A0ABV2CNF3_9RHOO</name>
<dbReference type="RefSeq" id="WP_345925684.1">
    <property type="nucleotide sequence ID" value="NZ_JBDIVF010000002.1"/>
</dbReference>
<protein>
    <submittedName>
        <fullName evidence="2">PIN domain-containing protein</fullName>
    </submittedName>
</protein>
<feature type="domain" description="PIN-like" evidence="1">
    <location>
        <begin position="7"/>
        <end position="105"/>
    </location>
</feature>
<gene>
    <name evidence="2" type="ORF">ABVT11_05780</name>
</gene>
<comment type="caution">
    <text evidence="2">The sequence shown here is derived from an EMBL/GenBank/DDBJ whole genome shotgun (WGS) entry which is preliminary data.</text>
</comment>
<organism evidence="2 3">
    <name type="scientific">Uliginosibacterium paludis</name>
    <dbReference type="NCBI Taxonomy" id="1615952"/>
    <lineage>
        <taxon>Bacteria</taxon>
        <taxon>Pseudomonadati</taxon>
        <taxon>Pseudomonadota</taxon>
        <taxon>Betaproteobacteria</taxon>
        <taxon>Rhodocyclales</taxon>
        <taxon>Zoogloeaceae</taxon>
        <taxon>Uliginosibacterium</taxon>
    </lineage>
</organism>
<dbReference type="EMBL" id="JBEWLZ010000003">
    <property type="protein sequence ID" value="MET1489327.1"/>
    <property type="molecule type" value="Genomic_DNA"/>
</dbReference>
<dbReference type="Pfam" id="PF18475">
    <property type="entry name" value="PIN7"/>
    <property type="match status" value="1"/>
</dbReference>
<keyword evidence="3" id="KW-1185">Reference proteome</keyword>
<dbReference type="Proteomes" id="UP001548590">
    <property type="component" value="Unassembled WGS sequence"/>
</dbReference>